<dbReference type="FunFam" id="3.30.160.20:FF:000003">
    <property type="entry name" value="Ribonuclease 3"/>
    <property type="match status" value="1"/>
</dbReference>
<evidence type="ECO:0000256" key="9">
    <source>
        <dbReference type="ARBA" id="ARBA00022722"/>
    </source>
</evidence>
<dbReference type="InterPro" id="IPR014720">
    <property type="entry name" value="dsRBD_dom"/>
</dbReference>
<protein>
    <recommendedName>
        <fullName evidence="15">Ribonuclease 3</fullName>
        <ecNumber evidence="15">3.1.26.3</ecNumber>
    </recommendedName>
    <alternativeName>
        <fullName evidence="15">Ribonuclease III</fullName>
        <shortName evidence="15">RNase III</shortName>
    </alternativeName>
</protein>
<keyword evidence="6 15" id="KW-0698">rRNA processing</keyword>
<dbReference type="SUPFAM" id="SSF54768">
    <property type="entry name" value="dsRNA-binding domain-like"/>
    <property type="match status" value="1"/>
</dbReference>
<keyword evidence="12 15" id="KW-0378">Hydrolase</keyword>
<feature type="compositionally biased region" description="Low complexity" evidence="16">
    <location>
        <begin position="214"/>
        <end position="228"/>
    </location>
</feature>
<dbReference type="SMART" id="SM00535">
    <property type="entry name" value="RIBOc"/>
    <property type="match status" value="1"/>
</dbReference>
<keyword evidence="5 15" id="KW-0963">Cytoplasm</keyword>
<dbReference type="GO" id="GO:0019843">
    <property type="term" value="F:rRNA binding"/>
    <property type="evidence" value="ECO:0007669"/>
    <property type="project" value="UniProtKB-KW"/>
</dbReference>
<evidence type="ECO:0000256" key="2">
    <source>
        <dbReference type="ARBA" id="ARBA00004496"/>
    </source>
</evidence>
<keyword evidence="15" id="KW-0699">rRNA-binding</keyword>
<keyword evidence="7 15" id="KW-0507">mRNA processing</keyword>
<dbReference type="GO" id="GO:0008033">
    <property type="term" value="P:tRNA processing"/>
    <property type="evidence" value="ECO:0007669"/>
    <property type="project" value="UniProtKB-KW"/>
</dbReference>
<name>A0A3N0C3D8_9MICC</name>
<feature type="active site" evidence="15">
    <location>
        <position position="47"/>
    </location>
</feature>
<dbReference type="GO" id="GO:0042802">
    <property type="term" value="F:identical protein binding"/>
    <property type="evidence" value="ECO:0007669"/>
    <property type="project" value="UniProtKB-ARBA"/>
</dbReference>
<evidence type="ECO:0000256" key="3">
    <source>
        <dbReference type="ARBA" id="ARBA00010183"/>
    </source>
</evidence>
<evidence type="ECO:0000256" key="15">
    <source>
        <dbReference type="HAMAP-Rule" id="MF_00104"/>
    </source>
</evidence>
<gene>
    <name evidence="15" type="primary">rnc</name>
    <name evidence="19" type="ORF">D7003_08375</name>
</gene>
<dbReference type="GO" id="GO:0005737">
    <property type="term" value="C:cytoplasm"/>
    <property type="evidence" value="ECO:0007669"/>
    <property type="project" value="UniProtKB-SubCell"/>
</dbReference>
<keyword evidence="9 15" id="KW-0540">Nuclease</keyword>
<evidence type="ECO:0000313" key="20">
    <source>
        <dbReference type="Proteomes" id="UP000273807"/>
    </source>
</evidence>
<comment type="cofactor">
    <cofactor evidence="15">
        <name>Mg(2+)</name>
        <dbReference type="ChEBI" id="CHEBI:18420"/>
    </cofactor>
</comment>
<dbReference type="AlphaFoldDB" id="A0A3N0C3D8"/>
<dbReference type="InterPro" id="IPR000999">
    <property type="entry name" value="RNase_III_dom"/>
</dbReference>
<comment type="similarity">
    <text evidence="3">Belongs to the ribonuclease III family.</text>
</comment>
<evidence type="ECO:0000256" key="1">
    <source>
        <dbReference type="ARBA" id="ARBA00000109"/>
    </source>
</evidence>
<comment type="subcellular location">
    <subcellularLocation>
        <location evidence="2 15">Cytoplasm</location>
    </subcellularLocation>
</comment>
<keyword evidence="20" id="KW-1185">Reference proteome</keyword>
<keyword evidence="10 15" id="KW-0479">Metal-binding</keyword>
<feature type="domain" description="RNase III" evidence="18">
    <location>
        <begin position="4"/>
        <end position="130"/>
    </location>
</feature>
<dbReference type="PANTHER" id="PTHR11207:SF0">
    <property type="entry name" value="RIBONUCLEASE 3"/>
    <property type="match status" value="1"/>
</dbReference>
<dbReference type="GO" id="GO:0010468">
    <property type="term" value="P:regulation of gene expression"/>
    <property type="evidence" value="ECO:0007669"/>
    <property type="project" value="TreeGrafter"/>
</dbReference>
<dbReference type="OrthoDB" id="9805026at2"/>
<dbReference type="GO" id="GO:0006397">
    <property type="term" value="P:mRNA processing"/>
    <property type="evidence" value="ECO:0007669"/>
    <property type="project" value="UniProtKB-UniRule"/>
</dbReference>
<evidence type="ECO:0000256" key="7">
    <source>
        <dbReference type="ARBA" id="ARBA00022664"/>
    </source>
</evidence>
<sequence length="259" mass="27167">MSSTEELLKRLGVTIDAGTLRLALTHRSYAYENGGIPTNERLEFLGDSILGFSVTDALYRDNPTLPEGDLAKRRSAVVSTRALAGIGRSIELGDYIYLGQGEKLTEGKNKASILADTMEALIGATYISNDIETARQLVMRLIGPLLKDAAALGAGTDWKTSIQELAAARQMGTINYAVDGSGPDHARTFEAVLRIGGNDYGTGAGNSKKEAEQEAAADAWRRLTATAEPAEEDAAEAATGPTDPAAAELPAPPAAATSS</sequence>
<dbReference type="InterPro" id="IPR036389">
    <property type="entry name" value="RNase_III_sf"/>
</dbReference>
<keyword evidence="8 15" id="KW-0819">tRNA processing</keyword>
<dbReference type="GO" id="GO:0003725">
    <property type="term" value="F:double-stranded RNA binding"/>
    <property type="evidence" value="ECO:0007669"/>
    <property type="project" value="TreeGrafter"/>
</dbReference>
<feature type="compositionally biased region" description="Low complexity" evidence="16">
    <location>
        <begin position="236"/>
        <end position="259"/>
    </location>
</feature>
<dbReference type="CDD" id="cd10845">
    <property type="entry name" value="DSRM_RNAse_III_family"/>
    <property type="match status" value="1"/>
</dbReference>
<reference evidence="19 20" key="1">
    <citation type="submission" date="2018-10" db="EMBL/GenBank/DDBJ databases">
        <title>Genome sequencing of Arthrobacter oryzae TNB02.</title>
        <authorList>
            <person name="Cho Y.-J."/>
            <person name="Cho A."/>
            <person name="Kim O.-S."/>
        </authorList>
    </citation>
    <scope>NUCLEOTIDE SEQUENCE [LARGE SCALE GENOMIC DNA]</scope>
    <source>
        <strain evidence="19 20">TNB02</strain>
    </source>
</reference>
<proteinExistence type="inferred from homology"/>
<organism evidence="19 20">
    <name type="scientific">Arthrobacter oryzae</name>
    <dbReference type="NCBI Taxonomy" id="409290"/>
    <lineage>
        <taxon>Bacteria</taxon>
        <taxon>Bacillati</taxon>
        <taxon>Actinomycetota</taxon>
        <taxon>Actinomycetes</taxon>
        <taxon>Micrococcales</taxon>
        <taxon>Micrococcaceae</taxon>
        <taxon>Arthrobacter</taxon>
    </lineage>
</organism>
<dbReference type="PROSITE" id="PS50142">
    <property type="entry name" value="RNASE_3_2"/>
    <property type="match status" value="1"/>
</dbReference>
<evidence type="ECO:0000256" key="5">
    <source>
        <dbReference type="ARBA" id="ARBA00022490"/>
    </source>
</evidence>
<dbReference type="NCBIfam" id="TIGR02191">
    <property type="entry name" value="RNaseIII"/>
    <property type="match status" value="1"/>
</dbReference>
<evidence type="ECO:0000256" key="13">
    <source>
        <dbReference type="ARBA" id="ARBA00022842"/>
    </source>
</evidence>
<feature type="binding site" evidence="15">
    <location>
        <position position="43"/>
    </location>
    <ligand>
        <name>Mg(2+)</name>
        <dbReference type="ChEBI" id="CHEBI:18420"/>
    </ligand>
</feature>
<evidence type="ECO:0000259" key="18">
    <source>
        <dbReference type="PROSITE" id="PS50142"/>
    </source>
</evidence>
<comment type="catalytic activity">
    <reaction evidence="1 15">
        <text>Endonucleolytic cleavage to 5'-phosphomonoester.</text>
        <dbReference type="EC" id="3.1.26.3"/>
    </reaction>
</comment>
<dbReference type="PROSITE" id="PS00517">
    <property type="entry name" value="RNASE_3_1"/>
    <property type="match status" value="1"/>
</dbReference>
<dbReference type="Pfam" id="PF14622">
    <property type="entry name" value="Ribonucleas_3_3"/>
    <property type="match status" value="1"/>
</dbReference>
<feature type="binding site" evidence="15">
    <location>
        <position position="119"/>
    </location>
    <ligand>
        <name>Mg(2+)</name>
        <dbReference type="ChEBI" id="CHEBI:18420"/>
    </ligand>
</feature>
<dbReference type="GO" id="GO:0004525">
    <property type="term" value="F:ribonuclease III activity"/>
    <property type="evidence" value="ECO:0007669"/>
    <property type="project" value="UniProtKB-UniRule"/>
</dbReference>
<dbReference type="CDD" id="cd00593">
    <property type="entry name" value="RIBOc"/>
    <property type="match status" value="1"/>
</dbReference>
<feature type="domain" description="DRBM" evidence="17">
    <location>
        <begin position="157"/>
        <end position="225"/>
    </location>
</feature>
<dbReference type="PROSITE" id="PS50137">
    <property type="entry name" value="DS_RBD"/>
    <property type="match status" value="1"/>
</dbReference>
<evidence type="ECO:0000256" key="4">
    <source>
        <dbReference type="ARBA" id="ARBA00011738"/>
    </source>
</evidence>
<dbReference type="PANTHER" id="PTHR11207">
    <property type="entry name" value="RIBONUCLEASE III"/>
    <property type="match status" value="1"/>
</dbReference>
<feature type="region of interest" description="Disordered" evidence="16">
    <location>
        <begin position="200"/>
        <end position="259"/>
    </location>
</feature>
<dbReference type="FunFam" id="1.10.1520.10:FF:000001">
    <property type="entry name" value="Ribonuclease 3"/>
    <property type="match status" value="1"/>
</dbReference>
<evidence type="ECO:0000313" key="19">
    <source>
        <dbReference type="EMBL" id="RNL56706.1"/>
    </source>
</evidence>
<dbReference type="RefSeq" id="WP_123255006.1">
    <property type="nucleotide sequence ID" value="NZ_RBED01000085.1"/>
</dbReference>
<dbReference type="Pfam" id="PF00035">
    <property type="entry name" value="dsrm"/>
    <property type="match status" value="1"/>
</dbReference>
<evidence type="ECO:0000256" key="6">
    <source>
        <dbReference type="ARBA" id="ARBA00022552"/>
    </source>
</evidence>
<dbReference type="GO" id="GO:0006364">
    <property type="term" value="P:rRNA processing"/>
    <property type="evidence" value="ECO:0007669"/>
    <property type="project" value="UniProtKB-UniRule"/>
</dbReference>
<accession>A0A3N0C3D8</accession>
<dbReference type="EMBL" id="RBED01000085">
    <property type="protein sequence ID" value="RNL56706.1"/>
    <property type="molecule type" value="Genomic_DNA"/>
</dbReference>
<comment type="function">
    <text evidence="15">Digests double-stranded RNA. Involved in the processing of primary rRNA transcript to yield the immediate precursors to the large and small rRNAs (23S and 16S). Processes some mRNAs, and tRNAs when they are encoded in the rRNA operon. Processes pre-crRNA and tracrRNA of type II CRISPR loci if present in the organism.</text>
</comment>
<dbReference type="Gene3D" id="3.30.160.20">
    <property type="match status" value="1"/>
</dbReference>
<evidence type="ECO:0000256" key="11">
    <source>
        <dbReference type="ARBA" id="ARBA00022759"/>
    </source>
</evidence>
<dbReference type="Gene3D" id="1.10.1520.10">
    <property type="entry name" value="Ribonuclease III domain"/>
    <property type="match status" value="1"/>
</dbReference>
<evidence type="ECO:0000256" key="12">
    <source>
        <dbReference type="ARBA" id="ARBA00022801"/>
    </source>
</evidence>
<feature type="active site" evidence="15">
    <location>
        <position position="119"/>
    </location>
</feature>
<comment type="caution">
    <text evidence="19">The sequence shown here is derived from an EMBL/GenBank/DDBJ whole genome shotgun (WGS) entry which is preliminary data.</text>
</comment>
<keyword evidence="11 15" id="KW-0255">Endonuclease</keyword>
<evidence type="ECO:0000256" key="16">
    <source>
        <dbReference type="SAM" id="MobiDB-lite"/>
    </source>
</evidence>
<dbReference type="InterPro" id="IPR011907">
    <property type="entry name" value="RNase_III"/>
</dbReference>
<feature type="binding site" evidence="15">
    <location>
        <position position="116"/>
    </location>
    <ligand>
        <name>Mg(2+)</name>
        <dbReference type="ChEBI" id="CHEBI:18420"/>
    </ligand>
</feature>
<keyword evidence="13 15" id="KW-0460">Magnesium</keyword>
<comment type="subunit">
    <text evidence="4 15">Homodimer.</text>
</comment>
<dbReference type="Proteomes" id="UP000273807">
    <property type="component" value="Unassembled WGS sequence"/>
</dbReference>
<keyword evidence="14 15" id="KW-0694">RNA-binding</keyword>
<evidence type="ECO:0000256" key="10">
    <source>
        <dbReference type="ARBA" id="ARBA00022723"/>
    </source>
</evidence>
<evidence type="ECO:0000256" key="8">
    <source>
        <dbReference type="ARBA" id="ARBA00022694"/>
    </source>
</evidence>
<dbReference type="GO" id="GO:0046872">
    <property type="term" value="F:metal ion binding"/>
    <property type="evidence" value="ECO:0007669"/>
    <property type="project" value="UniProtKB-KW"/>
</dbReference>
<evidence type="ECO:0000256" key="14">
    <source>
        <dbReference type="ARBA" id="ARBA00022884"/>
    </source>
</evidence>
<evidence type="ECO:0000259" key="17">
    <source>
        <dbReference type="PROSITE" id="PS50137"/>
    </source>
</evidence>
<dbReference type="SUPFAM" id="SSF69065">
    <property type="entry name" value="RNase III domain-like"/>
    <property type="match status" value="1"/>
</dbReference>
<dbReference type="EC" id="3.1.26.3" evidence="15"/>
<dbReference type="HAMAP" id="MF_00104">
    <property type="entry name" value="RNase_III"/>
    <property type="match status" value="1"/>
</dbReference>
<dbReference type="SMART" id="SM00358">
    <property type="entry name" value="DSRM"/>
    <property type="match status" value="1"/>
</dbReference>